<evidence type="ECO:0000313" key="4">
    <source>
        <dbReference type="Proteomes" id="UP000185192"/>
    </source>
</evidence>
<reference evidence="4" key="1">
    <citation type="submission" date="2016-11" db="EMBL/GenBank/DDBJ databases">
        <authorList>
            <person name="Varghese N."/>
            <person name="Submissions S."/>
        </authorList>
    </citation>
    <scope>NUCLEOTIDE SEQUENCE [LARGE SCALE GENOMIC DNA]</scope>
    <source>
        <strain evidence="4">DSM 22363</strain>
    </source>
</reference>
<name>A0A1N6DEE1_9SPHN</name>
<dbReference type="Pfam" id="PF03886">
    <property type="entry name" value="ABC_trans_aux"/>
    <property type="match status" value="1"/>
</dbReference>
<keyword evidence="1" id="KW-0732">Signal</keyword>
<dbReference type="Proteomes" id="UP000185192">
    <property type="component" value="Unassembled WGS sequence"/>
</dbReference>
<feature type="domain" description="ABC-type transport auxiliary lipoprotein component" evidence="2">
    <location>
        <begin position="46"/>
        <end position="193"/>
    </location>
</feature>
<evidence type="ECO:0000256" key="1">
    <source>
        <dbReference type="SAM" id="SignalP"/>
    </source>
</evidence>
<feature type="chain" id="PRO_5011980492" evidence="1">
    <location>
        <begin position="21"/>
        <end position="197"/>
    </location>
</feature>
<dbReference type="RefSeq" id="WP_074204714.1">
    <property type="nucleotide sequence ID" value="NZ_FSQW01000001.1"/>
</dbReference>
<dbReference type="InterPro" id="IPR005586">
    <property type="entry name" value="ABC_trans_aux"/>
</dbReference>
<feature type="signal peptide" evidence="1">
    <location>
        <begin position="1"/>
        <end position="20"/>
    </location>
</feature>
<dbReference type="SUPFAM" id="SSF159594">
    <property type="entry name" value="XCC0632-like"/>
    <property type="match status" value="1"/>
</dbReference>
<accession>A0A1N6DEE1</accession>
<dbReference type="AlphaFoldDB" id="A0A1N6DEE1"/>
<dbReference type="EMBL" id="FSQW01000001">
    <property type="protein sequence ID" value="SIN69116.1"/>
    <property type="molecule type" value="Genomic_DNA"/>
</dbReference>
<protein>
    <submittedName>
        <fullName evidence="3">Cholesterol transport system auxiliary component</fullName>
    </submittedName>
</protein>
<gene>
    <name evidence="3" type="ORF">SAMN02745824_1854</name>
</gene>
<dbReference type="STRING" id="1123272.SAMN02745824_1854"/>
<proteinExistence type="predicted"/>
<organism evidence="3 4">
    <name type="scientific">Parasphingorhabdus marina DSM 22363</name>
    <dbReference type="NCBI Taxonomy" id="1123272"/>
    <lineage>
        <taxon>Bacteria</taxon>
        <taxon>Pseudomonadati</taxon>
        <taxon>Pseudomonadota</taxon>
        <taxon>Alphaproteobacteria</taxon>
        <taxon>Sphingomonadales</taxon>
        <taxon>Sphingomonadaceae</taxon>
        <taxon>Parasphingorhabdus</taxon>
    </lineage>
</organism>
<evidence type="ECO:0000259" key="2">
    <source>
        <dbReference type="Pfam" id="PF03886"/>
    </source>
</evidence>
<evidence type="ECO:0000313" key="3">
    <source>
        <dbReference type="EMBL" id="SIN69116.1"/>
    </source>
</evidence>
<dbReference type="Gene3D" id="3.40.50.10610">
    <property type="entry name" value="ABC-type transport auxiliary lipoprotein component"/>
    <property type="match status" value="1"/>
</dbReference>
<keyword evidence="4" id="KW-1185">Reference proteome</keyword>
<dbReference type="PROSITE" id="PS51257">
    <property type="entry name" value="PROKAR_LIPOPROTEIN"/>
    <property type="match status" value="1"/>
</dbReference>
<sequence length="197" mass="20956">MTISKLRSLIVLMAAGSLSACVSFGAADPPPYLLSLTPDAKDVGGAERTGMQEQALVVRLPTSPQKLNTLRVPVQTRTTGIAYLKEAVWVDKPARLFHGLLTETIAAKNNRLILTAAQASGKAEHYLSGELVNFGLDGPALEVVVTYDAVKMKSGEAVGKRRFEAREPVFAAEAEPVGDALNKAANKVVDEVADWVG</sequence>